<dbReference type="PANTHER" id="PTHR16450:SF1">
    <property type="entry name" value="PROTEIN CBG12045"/>
    <property type="match status" value="1"/>
</dbReference>
<sequence length="404" mass="45063">MSLIFDSAQDRAISGSPPFLVVSDPDTGLWFEARIEKILACQRAKESAFRGDSFSRACRMCGDAAPERRAIATTCGHVVCVSCALNINSCPTCKVDTVFLQLREERDYSRECRRCRNDEPVQRVLLTRCGHTLCSCCALELIPNAIAENRINCPYCSTRSRMVFIAEVVEKTSRFRRINTSFLFILPTFNMALALLPMAAYSKDFVKPTSAIVLILRTVNRTVHLERNLSIVLSELHAADVRSEKRGDSFSRACGGCGVEHPLRRAVSTVCGHATCFSCALVEDNCTVCDIPANFVPLPNCDSITRKCQLCKKVAPLQRVLLSACGHTLCCVCALQIIPEALSEDSIFCPYCAQESPIVFLAEDVTTPSIIIRMIRYIKRIIITSSIVTRTIRFVKRIYRKLFC</sequence>
<accession>A0A8R1YMS7</accession>
<reference evidence="1" key="2">
    <citation type="submission" date="2022-06" db="UniProtKB">
        <authorList>
            <consortium name="EnsemblMetazoa"/>
        </authorList>
    </citation>
    <scope>IDENTIFICATION</scope>
    <source>
        <strain evidence="1">PS312</strain>
    </source>
</reference>
<dbReference type="InterPro" id="IPR013083">
    <property type="entry name" value="Znf_RING/FYVE/PHD"/>
</dbReference>
<dbReference type="EnsemblMetazoa" id="PPA34796.1">
    <property type="protein sequence ID" value="PPA34796.1"/>
    <property type="gene ID" value="WBGene00273165"/>
</dbReference>
<dbReference type="AlphaFoldDB" id="A0A2A6C7K5"/>
<dbReference type="FunFam" id="3.30.40.10:FF:001129">
    <property type="entry name" value="Uncharacterized protein"/>
    <property type="match status" value="1"/>
</dbReference>
<name>A0A2A6C7K5_PRIPA</name>
<reference evidence="2" key="1">
    <citation type="journal article" date="2008" name="Nat. Genet.">
        <title>The Pristionchus pacificus genome provides a unique perspective on nematode lifestyle and parasitism.</title>
        <authorList>
            <person name="Dieterich C."/>
            <person name="Clifton S.W."/>
            <person name="Schuster L.N."/>
            <person name="Chinwalla A."/>
            <person name="Delehaunty K."/>
            <person name="Dinkelacker I."/>
            <person name="Fulton L."/>
            <person name="Fulton R."/>
            <person name="Godfrey J."/>
            <person name="Minx P."/>
            <person name="Mitreva M."/>
            <person name="Roeseler W."/>
            <person name="Tian H."/>
            <person name="Witte H."/>
            <person name="Yang S.P."/>
            <person name="Wilson R.K."/>
            <person name="Sommer R.J."/>
        </authorList>
    </citation>
    <scope>NUCLEOTIDE SEQUENCE [LARGE SCALE GENOMIC DNA]</scope>
    <source>
        <strain evidence="2">PS312</strain>
    </source>
</reference>
<proteinExistence type="predicted"/>
<dbReference type="Gene3D" id="3.30.40.10">
    <property type="entry name" value="Zinc/RING finger domain, C3HC4 (zinc finger)"/>
    <property type="match status" value="2"/>
</dbReference>
<dbReference type="PROSITE" id="PS50089">
    <property type="entry name" value="ZF_RING_2"/>
    <property type="match status" value="3"/>
</dbReference>
<keyword evidence="2" id="KW-1185">Reference proteome</keyword>
<evidence type="ECO:0000313" key="1">
    <source>
        <dbReference type="EnsemblMetazoa" id="PPA34796.1"/>
    </source>
</evidence>
<dbReference type="InterPro" id="IPR017907">
    <property type="entry name" value="Znf_RING_CS"/>
</dbReference>
<gene>
    <name evidence="1" type="primary">WBGene00273165</name>
</gene>
<evidence type="ECO:0000313" key="2">
    <source>
        <dbReference type="Proteomes" id="UP000005239"/>
    </source>
</evidence>
<dbReference type="SMART" id="SM00184">
    <property type="entry name" value="RING"/>
    <property type="match status" value="4"/>
</dbReference>
<dbReference type="OrthoDB" id="9977870at2759"/>
<dbReference type="InterPro" id="IPR001841">
    <property type="entry name" value="Znf_RING"/>
</dbReference>
<dbReference type="SUPFAM" id="SSF57850">
    <property type="entry name" value="RING/U-box"/>
    <property type="match status" value="2"/>
</dbReference>
<dbReference type="PANTHER" id="PTHR16450">
    <property type="entry name" value="RING FINGER PROTEIN 186"/>
    <property type="match status" value="1"/>
</dbReference>
<dbReference type="Proteomes" id="UP000005239">
    <property type="component" value="Unassembled WGS sequence"/>
</dbReference>
<dbReference type="PROSITE" id="PS00518">
    <property type="entry name" value="ZF_RING_1"/>
    <property type="match status" value="3"/>
</dbReference>
<accession>A0A2A6C7K5</accession>
<protein>
    <submittedName>
        <fullName evidence="1">Zinc finger protein</fullName>
    </submittedName>
</protein>
<organism evidence="1 2">
    <name type="scientific">Pristionchus pacificus</name>
    <name type="common">Parasitic nematode worm</name>
    <dbReference type="NCBI Taxonomy" id="54126"/>
    <lineage>
        <taxon>Eukaryota</taxon>
        <taxon>Metazoa</taxon>
        <taxon>Ecdysozoa</taxon>
        <taxon>Nematoda</taxon>
        <taxon>Chromadorea</taxon>
        <taxon>Rhabditida</taxon>
        <taxon>Rhabditina</taxon>
        <taxon>Diplogasteromorpha</taxon>
        <taxon>Diplogasteroidea</taxon>
        <taxon>Neodiplogasteridae</taxon>
        <taxon>Pristionchus</taxon>
    </lineage>
</organism>